<dbReference type="InterPro" id="IPR053165">
    <property type="entry name" value="HSI-I_assembly_Hcp1"/>
</dbReference>
<dbReference type="PANTHER" id="PTHR36152">
    <property type="entry name" value="CYTOPLASMIC PROTEIN-RELATED"/>
    <property type="match status" value="1"/>
</dbReference>
<dbReference type="Proteomes" id="UP000650466">
    <property type="component" value="Unassembled WGS sequence"/>
</dbReference>
<protein>
    <submittedName>
        <fullName evidence="2">Type VI secretion system tube protein Hcp</fullName>
    </submittedName>
</protein>
<feature type="signal peptide" evidence="1">
    <location>
        <begin position="1"/>
        <end position="28"/>
    </location>
</feature>
<evidence type="ECO:0000256" key="1">
    <source>
        <dbReference type="SAM" id="SignalP"/>
    </source>
</evidence>
<evidence type="ECO:0000313" key="2">
    <source>
        <dbReference type="EMBL" id="MBD0379419.1"/>
    </source>
</evidence>
<accession>A0A926QID2</accession>
<proteinExistence type="predicted"/>
<dbReference type="RefSeq" id="WP_188173247.1">
    <property type="nucleotide sequence ID" value="NZ_JACVVD010000002.1"/>
</dbReference>
<dbReference type="Pfam" id="PF05638">
    <property type="entry name" value="T6SS_HCP"/>
    <property type="match status" value="1"/>
</dbReference>
<keyword evidence="3" id="KW-1185">Reference proteome</keyword>
<dbReference type="InterPro" id="IPR008514">
    <property type="entry name" value="T6SS_Hcp"/>
</dbReference>
<feature type="chain" id="PRO_5036927374" evidence="1">
    <location>
        <begin position="29"/>
        <end position="189"/>
    </location>
</feature>
<dbReference type="PANTHER" id="PTHR36152:SF1">
    <property type="entry name" value="UBIQUITIN-LIKE DOMAIN-CONTAINING PROTEIN"/>
    <property type="match status" value="1"/>
</dbReference>
<name>A0A926QID2_9BACL</name>
<dbReference type="AlphaFoldDB" id="A0A926QID2"/>
<comment type="caution">
    <text evidence="2">The sequence shown here is derived from an EMBL/GenBank/DDBJ whole genome shotgun (WGS) entry which is preliminary data.</text>
</comment>
<evidence type="ECO:0000313" key="3">
    <source>
        <dbReference type="Proteomes" id="UP000650466"/>
    </source>
</evidence>
<dbReference type="Gene3D" id="2.30.110.20">
    <property type="entry name" value="Hcp1-like"/>
    <property type="match status" value="1"/>
</dbReference>
<gene>
    <name evidence="2" type="ORF">ICC18_04775</name>
</gene>
<dbReference type="EMBL" id="JACVVD010000002">
    <property type="protein sequence ID" value="MBD0379419.1"/>
    <property type="molecule type" value="Genomic_DNA"/>
</dbReference>
<sequence>MKALKNRFIITLAAFLLALTFSIVPASAATNSAPEHTFDVYLNLDGIQGDSTVKNYEKWIQLSSVQFNAANKGSSSSGSGAGAGKAILESFTVTKSLDSASIPLFLNTAAGKNISKGQIVFVSGTQQPTALLTIDLSSVQISSYEFSDAYETITLSVGGIKMSYTPTTAKGTKGTSITGGWDFIKNMKQ</sequence>
<dbReference type="InterPro" id="IPR036624">
    <property type="entry name" value="Hcp1-lik_sf"/>
</dbReference>
<keyword evidence="1" id="KW-0732">Signal</keyword>
<reference evidence="2" key="1">
    <citation type="submission" date="2020-09" db="EMBL/GenBank/DDBJ databases">
        <title>Draft Genome Sequence of Paenibacillus sp. WST5.</title>
        <authorList>
            <person name="Bao Z."/>
        </authorList>
    </citation>
    <scope>NUCLEOTIDE SEQUENCE</scope>
    <source>
        <strain evidence="2">WST5</strain>
    </source>
</reference>
<dbReference type="SUPFAM" id="SSF141452">
    <property type="entry name" value="Hcp1-like"/>
    <property type="match status" value="1"/>
</dbReference>
<organism evidence="2 3">
    <name type="scientific">Paenibacillus sedimenti</name>
    <dbReference type="NCBI Taxonomy" id="2770274"/>
    <lineage>
        <taxon>Bacteria</taxon>
        <taxon>Bacillati</taxon>
        <taxon>Bacillota</taxon>
        <taxon>Bacilli</taxon>
        <taxon>Bacillales</taxon>
        <taxon>Paenibacillaceae</taxon>
        <taxon>Paenibacillus</taxon>
    </lineage>
</organism>